<dbReference type="EMBL" id="BAAAHB010000029">
    <property type="protein sequence ID" value="GAA0465961.1"/>
    <property type="molecule type" value="Genomic_DNA"/>
</dbReference>
<comment type="caution">
    <text evidence="3">The sequence shown here is derived from an EMBL/GenBank/DDBJ whole genome shotgun (WGS) entry which is preliminary data.</text>
</comment>
<evidence type="ECO:0000256" key="1">
    <source>
        <dbReference type="SAM" id="MobiDB-lite"/>
    </source>
</evidence>
<evidence type="ECO:0000313" key="3">
    <source>
        <dbReference type="EMBL" id="GAA0465961.1"/>
    </source>
</evidence>
<dbReference type="Proteomes" id="UP001499895">
    <property type="component" value="Unassembled WGS sequence"/>
</dbReference>
<name>A0ABP3JWM7_9ACTN</name>
<evidence type="ECO:0008006" key="5">
    <source>
        <dbReference type="Google" id="ProtNLM"/>
    </source>
</evidence>
<keyword evidence="2" id="KW-1133">Transmembrane helix</keyword>
<dbReference type="RefSeq" id="WP_344090520.1">
    <property type="nucleotide sequence ID" value="NZ_BAAAHB010000029.1"/>
</dbReference>
<proteinExistence type="predicted"/>
<feature type="transmembrane region" description="Helical" evidence="2">
    <location>
        <begin position="48"/>
        <end position="70"/>
    </location>
</feature>
<feature type="region of interest" description="Disordered" evidence="1">
    <location>
        <begin position="1"/>
        <end position="38"/>
    </location>
</feature>
<keyword evidence="4" id="KW-1185">Reference proteome</keyword>
<dbReference type="Gene3D" id="3.40.1000.10">
    <property type="entry name" value="Mog1/PsbP, alpha/beta/alpha sandwich"/>
    <property type="match status" value="1"/>
</dbReference>
<keyword evidence="2" id="KW-0812">Transmembrane</keyword>
<organism evidence="3 4">
    <name type="scientific">Streptomyces stramineus</name>
    <dbReference type="NCBI Taxonomy" id="173861"/>
    <lineage>
        <taxon>Bacteria</taxon>
        <taxon>Bacillati</taxon>
        <taxon>Actinomycetota</taxon>
        <taxon>Actinomycetes</taxon>
        <taxon>Kitasatosporales</taxon>
        <taxon>Streptomycetaceae</taxon>
        <taxon>Streptomyces</taxon>
    </lineage>
</organism>
<gene>
    <name evidence="3" type="ORF">GCM10009544_30290</name>
</gene>
<feature type="region of interest" description="Disordered" evidence="1">
    <location>
        <begin position="75"/>
        <end position="122"/>
    </location>
</feature>
<evidence type="ECO:0000313" key="4">
    <source>
        <dbReference type="Proteomes" id="UP001499895"/>
    </source>
</evidence>
<reference evidence="4" key="1">
    <citation type="journal article" date="2019" name="Int. J. Syst. Evol. Microbiol.">
        <title>The Global Catalogue of Microorganisms (GCM) 10K type strain sequencing project: providing services to taxonomists for standard genome sequencing and annotation.</title>
        <authorList>
            <consortium name="The Broad Institute Genomics Platform"/>
            <consortium name="The Broad Institute Genome Sequencing Center for Infectious Disease"/>
            <person name="Wu L."/>
            <person name="Ma J."/>
        </authorList>
    </citation>
    <scope>NUCLEOTIDE SEQUENCE [LARGE SCALE GENOMIC DNA]</scope>
    <source>
        <strain evidence="4">JCM 10649</strain>
    </source>
</reference>
<accession>A0ABP3JWM7</accession>
<evidence type="ECO:0000256" key="2">
    <source>
        <dbReference type="SAM" id="Phobius"/>
    </source>
</evidence>
<protein>
    <recommendedName>
        <fullName evidence="5">Serine/arginine repetitive matrix protein 2</fullName>
    </recommendedName>
</protein>
<sequence length="283" mass="29282">MSRWDADLQQWVDDDPTPPRAYDPDEPDVLLAPVPPDDLPGGPSHATVLAGVLAGVVLAGGIGVGAWALFQDDEGDGGRSGGGQAGPGVSAWPTPGPTDDAGIGGYTGGSTSTPTYPPTYAPSPAPSTFAGTGAPNGYVTTPDPAGFTLAVPRGWVRSTEGASVFYKKPFGESLIQVFTLNGPETTPYESLTATEKTVSKNKGYSKIGLARTSGSGDAAELEYTYTASSGNGRHVRIFAYTASDRRQYALLVAGPSADWSAHLRIYREVVRSFCPTGYCAGTG</sequence>
<keyword evidence="2" id="KW-0472">Membrane</keyword>